<organism evidence="2 3">
    <name type="scientific">Virgisporangium aliadipatigenens</name>
    <dbReference type="NCBI Taxonomy" id="741659"/>
    <lineage>
        <taxon>Bacteria</taxon>
        <taxon>Bacillati</taxon>
        <taxon>Actinomycetota</taxon>
        <taxon>Actinomycetes</taxon>
        <taxon>Micromonosporales</taxon>
        <taxon>Micromonosporaceae</taxon>
        <taxon>Virgisporangium</taxon>
    </lineage>
</organism>
<protein>
    <recommendedName>
        <fullName evidence="4">DUF3558 domain-containing protein</fullName>
    </recommendedName>
</protein>
<evidence type="ECO:0000256" key="1">
    <source>
        <dbReference type="SAM" id="Phobius"/>
    </source>
</evidence>
<dbReference type="EMBL" id="BOPF01000007">
    <property type="protein sequence ID" value="GIJ45600.1"/>
    <property type="molecule type" value="Genomic_DNA"/>
</dbReference>
<comment type="caution">
    <text evidence="2">The sequence shown here is derived from an EMBL/GenBank/DDBJ whole genome shotgun (WGS) entry which is preliminary data.</text>
</comment>
<name>A0A8J3YKI4_9ACTN</name>
<keyword evidence="3" id="KW-1185">Reference proteome</keyword>
<keyword evidence="1" id="KW-0472">Membrane</keyword>
<proteinExistence type="predicted"/>
<dbReference type="AlphaFoldDB" id="A0A8J3YKI4"/>
<evidence type="ECO:0000313" key="2">
    <source>
        <dbReference type="EMBL" id="GIJ45600.1"/>
    </source>
</evidence>
<evidence type="ECO:0000313" key="3">
    <source>
        <dbReference type="Proteomes" id="UP000619260"/>
    </source>
</evidence>
<accession>A0A8J3YKI4</accession>
<dbReference type="Proteomes" id="UP000619260">
    <property type="component" value="Unassembled WGS sequence"/>
</dbReference>
<reference evidence="2" key="1">
    <citation type="submission" date="2021-01" db="EMBL/GenBank/DDBJ databases">
        <title>Whole genome shotgun sequence of Virgisporangium aliadipatigenens NBRC 105644.</title>
        <authorList>
            <person name="Komaki H."/>
            <person name="Tamura T."/>
        </authorList>
    </citation>
    <scope>NUCLEOTIDE SEQUENCE</scope>
    <source>
        <strain evidence="2">NBRC 105644</strain>
    </source>
</reference>
<gene>
    <name evidence="2" type="ORF">Val02_24860</name>
</gene>
<feature type="transmembrane region" description="Helical" evidence="1">
    <location>
        <begin position="24"/>
        <end position="45"/>
    </location>
</feature>
<evidence type="ECO:0008006" key="4">
    <source>
        <dbReference type="Google" id="ProtNLM"/>
    </source>
</evidence>
<sequence>MVLRHPDPGRVAPPPAPPGRLLTWTAYASAGLILLFGVSVVYVLAARAFPGAAPDPVVGSDPPAATASVARTASPAAAAPAVVGTLGPGHCPPAVTYGGGRPEALPQRAPTRVTVCRYRFPTAGAAPGTLVGTPVDGRPRDFDAAARAYLDGDACRPAKPDGDAVPVDVVYLVYGNTPAVLWIVRAPCADPRATDPAAALQSAVDDLLGPP</sequence>
<keyword evidence="1" id="KW-0812">Transmembrane</keyword>
<keyword evidence="1" id="KW-1133">Transmembrane helix</keyword>